<keyword evidence="1" id="KW-0690">Ribosome biogenesis</keyword>
<keyword evidence="3" id="KW-0378">Hydrolase</keyword>
<evidence type="ECO:0000313" key="7">
    <source>
        <dbReference type="EMBL" id="MFC4768443.1"/>
    </source>
</evidence>
<dbReference type="Pfam" id="PF04327">
    <property type="entry name" value="Peptidase_Prp"/>
    <property type="match status" value="1"/>
</dbReference>
<evidence type="ECO:0000256" key="3">
    <source>
        <dbReference type="ARBA" id="ARBA00022801"/>
    </source>
</evidence>
<dbReference type="Gene3D" id="3.30.70.1490">
    <property type="entry name" value="Cysteine protease Prp"/>
    <property type="match status" value="1"/>
</dbReference>
<sequence>MIKVNVHRDPQGRIVSFRVHGHAGFANAGNDIICAAVSILVQNGVNSIETLLNVRIPDASRDGFVECEIPSLEGRVSDQVQLLLESMVYGLRSLAEEYPKHVSVADKRRIEL</sequence>
<gene>
    <name evidence="7" type="ORF">ACFO8Q_13930</name>
</gene>
<evidence type="ECO:0000256" key="6">
    <source>
        <dbReference type="ARBA" id="ARBA00044538"/>
    </source>
</evidence>
<evidence type="ECO:0000256" key="5">
    <source>
        <dbReference type="ARBA" id="ARBA00044503"/>
    </source>
</evidence>
<dbReference type="GO" id="GO:0008233">
    <property type="term" value="F:peptidase activity"/>
    <property type="evidence" value="ECO:0007669"/>
    <property type="project" value="UniProtKB-KW"/>
</dbReference>
<reference evidence="8" key="1">
    <citation type="journal article" date="2019" name="Int. J. Syst. Evol. Microbiol.">
        <title>The Global Catalogue of Microorganisms (GCM) 10K type strain sequencing project: providing services to taxonomists for standard genome sequencing and annotation.</title>
        <authorList>
            <consortium name="The Broad Institute Genomics Platform"/>
            <consortium name="The Broad Institute Genome Sequencing Center for Infectious Disease"/>
            <person name="Wu L."/>
            <person name="Ma J."/>
        </authorList>
    </citation>
    <scope>NUCLEOTIDE SEQUENCE [LARGE SCALE GENOMIC DNA]</scope>
    <source>
        <strain evidence="8">WYCCWR 12678</strain>
    </source>
</reference>
<keyword evidence="4" id="KW-0788">Thiol protease</keyword>
<dbReference type="RefSeq" id="WP_380026395.1">
    <property type="nucleotide sequence ID" value="NZ_JBHSHC010000105.1"/>
</dbReference>
<dbReference type="CDD" id="cd16332">
    <property type="entry name" value="Prp-like"/>
    <property type="match status" value="1"/>
</dbReference>
<keyword evidence="2 7" id="KW-0645">Protease</keyword>
<organism evidence="7 8">
    <name type="scientific">Effusibacillus consociatus</name>
    <dbReference type="NCBI Taxonomy" id="1117041"/>
    <lineage>
        <taxon>Bacteria</taxon>
        <taxon>Bacillati</taxon>
        <taxon>Bacillota</taxon>
        <taxon>Bacilli</taxon>
        <taxon>Bacillales</taxon>
        <taxon>Alicyclobacillaceae</taxon>
        <taxon>Effusibacillus</taxon>
    </lineage>
</organism>
<accession>A0ABV9Q3U6</accession>
<dbReference type="InterPro" id="IPR007422">
    <property type="entry name" value="Peptidase_Prp"/>
</dbReference>
<dbReference type="PANTHER" id="PTHR39178">
    <property type="entry name" value="HYPOTHETICAL RIBOSOME-ASSOCIATED PROTEIN"/>
    <property type="match status" value="1"/>
</dbReference>
<comment type="similarity">
    <text evidence="5">Belongs to the Prp family.</text>
</comment>
<evidence type="ECO:0000256" key="1">
    <source>
        <dbReference type="ARBA" id="ARBA00022517"/>
    </source>
</evidence>
<protein>
    <recommendedName>
        <fullName evidence="6">Ribosomal processing cysteine protease Prp</fullName>
    </recommendedName>
</protein>
<evidence type="ECO:0000313" key="8">
    <source>
        <dbReference type="Proteomes" id="UP001596002"/>
    </source>
</evidence>
<dbReference type="InterPro" id="IPR036764">
    <property type="entry name" value="Peptidase_Prp_sf"/>
</dbReference>
<evidence type="ECO:0000256" key="4">
    <source>
        <dbReference type="ARBA" id="ARBA00022807"/>
    </source>
</evidence>
<dbReference type="GO" id="GO:0006508">
    <property type="term" value="P:proteolysis"/>
    <property type="evidence" value="ECO:0007669"/>
    <property type="project" value="UniProtKB-KW"/>
</dbReference>
<comment type="caution">
    <text evidence="7">The sequence shown here is derived from an EMBL/GenBank/DDBJ whole genome shotgun (WGS) entry which is preliminary data.</text>
</comment>
<dbReference type="PANTHER" id="PTHR39178:SF1">
    <property type="entry name" value="RIBOSOMAL-PROCESSING CYSTEINE PROTEASE PRP"/>
    <property type="match status" value="1"/>
</dbReference>
<dbReference type="SUPFAM" id="SSF118010">
    <property type="entry name" value="TM1457-like"/>
    <property type="match status" value="1"/>
</dbReference>
<name>A0ABV9Q3U6_9BACL</name>
<dbReference type="Proteomes" id="UP001596002">
    <property type="component" value="Unassembled WGS sequence"/>
</dbReference>
<evidence type="ECO:0000256" key="2">
    <source>
        <dbReference type="ARBA" id="ARBA00022670"/>
    </source>
</evidence>
<dbReference type="EMBL" id="JBHSHC010000105">
    <property type="protein sequence ID" value="MFC4768443.1"/>
    <property type="molecule type" value="Genomic_DNA"/>
</dbReference>
<keyword evidence="8" id="KW-1185">Reference proteome</keyword>
<proteinExistence type="inferred from homology"/>